<evidence type="ECO:0000313" key="4">
    <source>
        <dbReference type="EMBL" id="RKP04205.1"/>
    </source>
</evidence>
<gene>
    <name evidence="4" type="ORF">CXG81DRAFT_23159</name>
</gene>
<feature type="compositionally biased region" description="Low complexity" evidence="2">
    <location>
        <begin position="813"/>
        <end position="827"/>
    </location>
</feature>
<feature type="region of interest" description="Disordered" evidence="2">
    <location>
        <begin position="596"/>
        <end position="617"/>
    </location>
</feature>
<dbReference type="AlphaFoldDB" id="A0A4P9XF53"/>
<feature type="compositionally biased region" description="Low complexity" evidence="2">
    <location>
        <begin position="41"/>
        <end position="53"/>
    </location>
</feature>
<dbReference type="PANTHER" id="PTHR11972:SF153">
    <property type="entry name" value="SUPEROXIDE-GENERATING NADPH OXIDASE HEAVY CHAIN SUBUNIT A"/>
    <property type="match status" value="1"/>
</dbReference>
<evidence type="ECO:0000256" key="2">
    <source>
        <dbReference type="SAM" id="MobiDB-lite"/>
    </source>
</evidence>
<dbReference type="PANTHER" id="PTHR11972">
    <property type="entry name" value="NADPH OXIDASE"/>
    <property type="match status" value="1"/>
</dbReference>
<reference evidence="5" key="1">
    <citation type="journal article" date="2018" name="Nat. Microbiol.">
        <title>Leveraging single-cell genomics to expand the fungal tree of life.</title>
        <authorList>
            <person name="Ahrendt S.R."/>
            <person name="Quandt C.A."/>
            <person name="Ciobanu D."/>
            <person name="Clum A."/>
            <person name="Salamov A."/>
            <person name="Andreopoulos B."/>
            <person name="Cheng J.F."/>
            <person name="Woyke T."/>
            <person name="Pelin A."/>
            <person name="Henrissat B."/>
            <person name="Reynolds N.K."/>
            <person name="Benny G.L."/>
            <person name="Smith M.E."/>
            <person name="James T.Y."/>
            <person name="Grigoriev I.V."/>
        </authorList>
    </citation>
    <scope>NUCLEOTIDE SEQUENCE [LARGE SCALE GENOMIC DNA]</scope>
    <source>
        <strain evidence="5">ATCC 52028</strain>
    </source>
</reference>
<dbReference type="STRING" id="1555241.A0A4P9XF53"/>
<dbReference type="GO" id="GO:0016175">
    <property type="term" value="F:superoxide-generating NAD(P)H oxidase activity"/>
    <property type="evidence" value="ECO:0007669"/>
    <property type="project" value="TreeGrafter"/>
</dbReference>
<feature type="region of interest" description="Disordered" evidence="2">
    <location>
        <begin position="466"/>
        <end position="539"/>
    </location>
</feature>
<dbReference type="GO" id="GO:0006952">
    <property type="term" value="P:defense response"/>
    <property type="evidence" value="ECO:0007669"/>
    <property type="project" value="TreeGrafter"/>
</dbReference>
<protein>
    <recommendedName>
        <fullName evidence="6">FAD-binding FR-type domain-containing protein</fullName>
    </recommendedName>
</protein>
<proteinExistence type="predicted"/>
<feature type="region of interest" description="Disordered" evidence="2">
    <location>
        <begin position="1"/>
        <end position="61"/>
    </location>
</feature>
<feature type="transmembrane region" description="Helical" evidence="3">
    <location>
        <begin position="254"/>
        <end position="277"/>
    </location>
</feature>
<feature type="region of interest" description="Disordered" evidence="2">
    <location>
        <begin position="803"/>
        <end position="834"/>
    </location>
</feature>
<feature type="compositionally biased region" description="Pro residues" evidence="2">
    <location>
        <begin position="8"/>
        <end position="22"/>
    </location>
</feature>
<feature type="transmembrane region" description="Helical" evidence="3">
    <location>
        <begin position="215"/>
        <end position="233"/>
    </location>
</feature>
<accession>A0A4P9XF53</accession>
<evidence type="ECO:0000313" key="5">
    <source>
        <dbReference type="Proteomes" id="UP000274922"/>
    </source>
</evidence>
<feature type="transmembrane region" description="Helical" evidence="3">
    <location>
        <begin position="123"/>
        <end position="151"/>
    </location>
</feature>
<dbReference type="EMBL" id="ML014112">
    <property type="protein sequence ID" value="RKP04205.1"/>
    <property type="molecule type" value="Genomic_DNA"/>
</dbReference>
<evidence type="ECO:0008006" key="6">
    <source>
        <dbReference type="Google" id="ProtNLM"/>
    </source>
</evidence>
<feature type="transmembrane region" description="Helical" evidence="3">
    <location>
        <begin position="172"/>
        <end position="195"/>
    </location>
</feature>
<keyword evidence="3" id="KW-1133">Transmembrane helix</keyword>
<feature type="transmembrane region" description="Helical" evidence="3">
    <location>
        <begin position="84"/>
        <end position="103"/>
    </location>
</feature>
<keyword evidence="3" id="KW-0472">Membrane</keyword>
<organism evidence="4 5">
    <name type="scientific">Caulochytrium protostelioides</name>
    <dbReference type="NCBI Taxonomy" id="1555241"/>
    <lineage>
        <taxon>Eukaryota</taxon>
        <taxon>Fungi</taxon>
        <taxon>Fungi incertae sedis</taxon>
        <taxon>Chytridiomycota</taxon>
        <taxon>Chytridiomycota incertae sedis</taxon>
        <taxon>Chytridiomycetes</taxon>
        <taxon>Caulochytriales</taxon>
        <taxon>Caulochytriaceae</taxon>
        <taxon>Caulochytrium</taxon>
    </lineage>
</organism>
<dbReference type="GO" id="GO:0043020">
    <property type="term" value="C:NADPH oxidase complex"/>
    <property type="evidence" value="ECO:0007669"/>
    <property type="project" value="TreeGrafter"/>
</dbReference>
<dbReference type="Proteomes" id="UP000274922">
    <property type="component" value="Unassembled WGS sequence"/>
</dbReference>
<keyword evidence="1" id="KW-0560">Oxidoreductase</keyword>
<name>A0A4P9XF53_9FUNG</name>
<dbReference type="GO" id="GO:0042554">
    <property type="term" value="P:superoxide anion generation"/>
    <property type="evidence" value="ECO:0007669"/>
    <property type="project" value="TreeGrafter"/>
</dbReference>
<feature type="compositionally biased region" description="Low complexity" evidence="2">
    <location>
        <begin position="466"/>
        <end position="488"/>
    </location>
</feature>
<keyword evidence="3" id="KW-0812">Transmembrane</keyword>
<keyword evidence="5" id="KW-1185">Reference proteome</keyword>
<feature type="compositionally biased region" description="Basic and acidic residues" evidence="2">
    <location>
        <begin position="516"/>
        <end position="525"/>
    </location>
</feature>
<dbReference type="InterPro" id="IPR050369">
    <property type="entry name" value="RBOH/FRE"/>
</dbReference>
<sequence>MSGTPCGRPGPPRPLPSLPPLAKPVGSKLGASARSPLTRPGQGHSQGSSGRQGYSRRHSQTPSARSFAALNAMASWYGYTGRRFVLLASLVGLQLVVFLSAVRSGGHGPRGVEGIDPASRQPLLLAIARAAARCIALDTALLLVGICKHVVARLRRDVPWLAYHLPWHHGPVVHVGLACMVLVWTAVHVACHYAIMAARSPAARDAVTSGAGATGHIALLLLLLASAAVVPLYRAHRGHPATDALSLLLLRHRWCTLVCHVGGTLLALVVLSFHGAFCYYRLRPLDAACAARGGMPARCCATSPRFVFYLLPGLVLLAIDQGLRARLAWGTAPAPVLAAIAHPARVVELHFARPAALPPRLRGGWHLHLCCPAISAHEVRDFTVIPLDRDRLAVIFRMVGSWTYQLAWAAGCHEAVPASGPGRHLRHLRAAKRGRHRQSYQEEPPLAVAVAAETAAATTAAIGTRVTPAEPAGTAAASTAETATTQPARGDGATGSFGRVTPPRGSAEAPAGVVNDRVDLEKAGDGRSPASRGVPLPDMRISGPYGTTWDHMVFQGQVSVLISGGMGSTPLVALYYALRQRHDDDQHLIDEAARHVRAKDDARNSPTSGFSVGPAGGPVAAMDAKAATDTAVDIAADTAADPLTHTATATDPRPASRAAVRRGQTLDRVRHMAVQGRRHARPDVWMLCIFRDAQDATWFRSHVSSHAPVPGLRIAVVWKPVAVTPFADGDAAAVALTPLTATASPRSFAPASPTPTPMPSPALDRPVDLRAWCRTRASGLVTVGPVDAPLDLSDVLARLGMRYNPPPQPPAATGPATAAASASLPLPDGDHDAPRLRKYTVQRRGRPHTVRVPLRVAASGPPRLVDGVYAACRSPSGRSCRFVGAL</sequence>
<evidence type="ECO:0000256" key="1">
    <source>
        <dbReference type="ARBA" id="ARBA00023002"/>
    </source>
</evidence>
<evidence type="ECO:0000256" key="3">
    <source>
        <dbReference type="SAM" id="Phobius"/>
    </source>
</evidence>